<dbReference type="GO" id="GO:0004523">
    <property type="term" value="F:RNA-DNA hybrid ribonuclease activity"/>
    <property type="evidence" value="ECO:0007669"/>
    <property type="project" value="InterPro"/>
</dbReference>
<evidence type="ECO:0000313" key="2">
    <source>
        <dbReference type="EMBL" id="KAK4716733.1"/>
    </source>
</evidence>
<dbReference type="CDD" id="cd09279">
    <property type="entry name" value="RNase_HI_like"/>
    <property type="match status" value="1"/>
</dbReference>
<proteinExistence type="predicted"/>
<dbReference type="InterPro" id="IPR012337">
    <property type="entry name" value="RNaseH-like_sf"/>
</dbReference>
<dbReference type="GO" id="GO:0003676">
    <property type="term" value="F:nucleic acid binding"/>
    <property type="evidence" value="ECO:0007669"/>
    <property type="project" value="InterPro"/>
</dbReference>
<comment type="caution">
    <text evidence="2">The sequence shown here is derived from an EMBL/GenBank/DDBJ whole genome shotgun (WGS) entry which is preliminary data.</text>
</comment>
<dbReference type="InterPro" id="IPR036397">
    <property type="entry name" value="RNaseH_sf"/>
</dbReference>
<sequence length="206" mass="23039">MIAIVMLRSGFKPGFGLGKHFQGIVEPIKIPTKGAKFGLEYVPVDDEAEMRKKNVDQALSRPIPHLYQSFPVREYVNDDGLGEGIWDLFEEIDVTYFPDKEVAFVGEDISEAYPGWRVFFDGAANHQGKGIGAVLVSEIGQHYPMAAKLQFNCTNNMAEYKACILGLNMAIDINIYELLVIGDSDLLIHQVQGEWVVKNLKITPYV</sequence>
<feature type="domain" description="G-patch" evidence="1">
    <location>
        <begin position="1"/>
        <end position="44"/>
    </location>
</feature>
<dbReference type="PANTHER" id="PTHR48475:SF1">
    <property type="entry name" value="RNASE H TYPE-1 DOMAIN-CONTAINING PROTEIN"/>
    <property type="match status" value="1"/>
</dbReference>
<dbReference type="AlphaFoldDB" id="A0AAV9KU78"/>
<dbReference type="PANTHER" id="PTHR48475">
    <property type="entry name" value="RIBONUCLEASE H"/>
    <property type="match status" value="1"/>
</dbReference>
<dbReference type="InterPro" id="IPR002156">
    <property type="entry name" value="RNaseH_domain"/>
</dbReference>
<reference evidence="2 3" key="1">
    <citation type="submission" date="2023-10" db="EMBL/GenBank/DDBJ databases">
        <title>Genome-Wide Identification Analysis in wild type Solanum Pinnatisectum Reveals Some Genes Defensing Phytophthora Infestans.</title>
        <authorList>
            <person name="Sun C."/>
        </authorList>
    </citation>
    <scope>NUCLEOTIDE SEQUENCE [LARGE SCALE GENOMIC DNA]</scope>
    <source>
        <strain evidence="2">LQN</strain>
        <tissue evidence="2">Leaf</tissue>
    </source>
</reference>
<keyword evidence="3" id="KW-1185">Reference proteome</keyword>
<dbReference type="Proteomes" id="UP001311915">
    <property type="component" value="Unassembled WGS sequence"/>
</dbReference>
<dbReference type="Gene3D" id="3.30.420.10">
    <property type="entry name" value="Ribonuclease H-like superfamily/Ribonuclease H"/>
    <property type="match status" value="1"/>
</dbReference>
<dbReference type="EMBL" id="JAWPEI010000009">
    <property type="protein sequence ID" value="KAK4716733.1"/>
    <property type="molecule type" value="Genomic_DNA"/>
</dbReference>
<evidence type="ECO:0000259" key="1">
    <source>
        <dbReference type="PROSITE" id="PS50174"/>
    </source>
</evidence>
<evidence type="ECO:0000313" key="3">
    <source>
        <dbReference type="Proteomes" id="UP001311915"/>
    </source>
</evidence>
<dbReference type="InterPro" id="IPR000467">
    <property type="entry name" value="G_patch_dom"/>
</dbReference>
<organism evidence="2 3">
    <name type="scientific">Solanum pinnatisectum</name>
    <name type="common">tansyleaf nightshade</name>
    <dbReference type="NCBI Taxonomy" id="50273"/>
    <lineage>
        <taxon>Eukaryota</taxon>
        <taxon>Viridiplantae</taxon>
        <taxon>Streptophyta</taxon>
        <taxon>Embryophyta</taxon>
        <taxon>Tracheophyta</taxon>
        <taxon>Spermatophyta</taxon>
        <taxon>Magnoliopsida</taxon>
        <taxon>eudicotyledons</taxon>
        <taxon>Gunneridae</taxon>
        <taxon>Pentapetalae</taxon>
        <taxon>asterids</taxon>
        <taxon>lamiids</taxon>
        <taxon>Solanales</taxon>
        <taxon>Solanaceae</taxon>
        <taxon>Solanoideae</taxon>
        <taxon>Solaneae</taxon>
        <taxon>Solanum</taxon>
    </lineage>
</organism>
<accession>A0AAV9KU78</accession>
<name>A0AAV9KU78_9SOLN</name>
<dbReference type="Pfam" id="PF13456">
    <property type="entry name" value="RVT_3"/>
    <property type="match status" value="1"/>
</dbReference>
<dbReference type="Pfam" id="PF01585">
    <property type="entry name" value="G-patch"/>
    <property type="match status" value="1"/>
</dbReference>
<protein>
    <recommendedName>
        <fullName evidence="1">G-patch domain-containing protein</fullName>
    </recommendedName>
</protein>
<gene>
    <name evidence="2" type="ORF">R3W88_015071</name>
</gene>
<dbReference type="SUPFAM" id="SSF53098">
    <property type="entry name" value="Ribonuclease H-like"/>
    <property type="match status" value="1"/>
</dbReference>
<dbReference type="PROSITE" id="PS50174">
    <property type="entry name" value="G_PATCH"/>
    <property type="match status" value="1"/>
</dbReference>